<sequence length="99" mass="10247">MNSLSLALEGVWKVLAAGLVLGAGLPVVFALGVRALAFAEGGEAEDSHAEPHPIGRVLAVICFAVVAIGIILGITYIVASGFGKTISFEHVWPTIVDKH</sequence>
<keyword evidence="1" id="KW-0472">Membrane</keyword>
<evidence type="ECO:0000313" key="2">
    <source>
        <dbReference type="EMBL" id="CCH77991.1"/>
    </source>
</evidence>
<dbReference type="Proteomes" id="UP000035721">
    <property type="component" value="Unassembled WGS sequence"/>
</dbReference>
<protein>
    <submittedName>
        <fullName evidence="2">Uncharacterized protein</fullName>
    </submittedName>
</protein>
<keyword evidence="1" id="KW-1133">Transmembrane helix</keyword>
<dbReference type="STRING" id="1194083.BN12_2400005"/>
<evidence type="ECO:0000256" key="1">
    <source>
        <dbReference type="SAM" id="Phobius"/>
    </source>
</evidence>
<feature type="transmembrane region" description="Helical" evidence="1">
    <location>
        <begin position="54"/>
        <end position="79"/>
    </location>
</feature>
<proteinExistence type="predicted"/>
<dbReference type="RefSeq" id="WP_048554897.1">
    <property type="nucleotide sequence ID" value="NZ_HF570958.1"/>
</dbReference>
<dbReference type="EMBL" id="CAJB01000158">
    <property type="protein sequence ID" value="CCH77991.1"/>
    <property type="molecule type" value="Genomic_DNA"/>
</dbReference>
<organism evidence="2 3">
    <name type="scientific">Nostocoides japonicum T1-X7</name>
    <dbReference type="NCBI Taxonomy" id="1194083"/>
    <lineage>
        <taxon>Bacteria</taxon>
        <taxon>Bacillati</taxon>
        <taxon>Actinomycetota</taxon>
        <taxon>Actinomycetes</taxon>
        <taxon>Micrococcales</taxon>
        <taxon>Intrasporangiaceae</taxon>
        <taxon>Nostocoides</taxon>
    </lineage>
</organism>
<accession>A0A077LW84</accession>
<gene>
    <name evidence="2" type="ORF">BN12_2400005</name>
</gene>
<evidence type="ECO:0000313" key="3">
    <source>
        <dbReference type="Proteomes" id="UP000035721"/>
    </source>
</evidence>
<keyword evidence="3" id="KW-1185">Reference proteome</keyword>
<reference evidence="2 3" key="1">
    <citation type="journal article" date="2013" name="ISME J.">
        <title>A metabolic model for members of the genus Tetrasphaera involved in enhanced biological phosphorus removal.</title>
        <authorList>
            <person name="Kristiansen R."/>
            <person name="Nguyen H.T.T."/>
            <person name="Saunders A.M."/>
            <person name="Nielsen J.L."/>
            <person name="Wimmer R."/>
            <person name="Le V.Q."/>
            <person name="McIlroy S.J."/>
            <person name="Petrovski S."/>
            <person name="Seviour R.J."/>
            <person name="Calteau A."/>
            <person name="Nielsen K.L."/>
            <person name="Nielsen P.H."/>
        </authorList>
    </citation>
    <scope>NUCLEOTIDE SEQUENCE [LARGE SCALE GENOMIC DNA]</scope>
    <source>
        <strain evidence="2 3">T1-X7</strain>
    </source>
</reference>
<dbReference type="OrthoDB" id="3177419at2"/>
<name>A0A077LW84_9MICO</name>
<comment type="caution">
    <text evidence="2">The sequence shown here is derived from an EMBL/GenBank/DDBJ whole genome shotgun (WGS) entry which is preliminary data.</text>
</comment>
<dbReference type="AlphaFoldDB" id="A0A077LW84"/>
<keyword evidence="1" id="KW-0812">Transmembrane</keyword>